<dbReference type="GO" id="GO:0006412">
    <property type="term" value="P:translation"/>
    <property type="evidence" value="ECO:0007669"/>
    <property type="project" value="UniProtKB-UniRule"/>
</dbReference>
<evidence type="ECO:0000256" key="5">
    <source>
        <dbReference type="ARBA" id="ARBA00022980"/>
    </source>
</evidence>
<evidence type="ECO:0000313" key="11">
    <source>
        <dbReference type="EMBL" id="BAO00200.1"/>
    </source>
</evidence>
<dbReference type="GO" id="GO:0019843">
    <property type="term" value="F:rRNA binding"/>
    <property type="evidence" value="ECO:0007669"/>
    <property type="project" value="UniProtKB-UniRule"/>
</dbReference>
<dbReference type="RefSeq" id="WP_022564219.1">
    <property type="nucleotide sequence ID" value="NZ_CP010907.1"/>
</dbReference>
<evidence type="ECO:0000256" key="10">
    <source>
        <dbReference type="RuleBase" id="RU003906"/>
    </source>
</evidence>
<dbReference type="EMBL" id="AP012554">
    <property type="protein sequence ID" value="BAO00200.1"/>
    <property type="molecule type" value="Genomic_DNA"/>
</dbReference>
<sequence length="209" mass="22950">MIGLVGKKLGMSRVFTKDGVAIPVTLIKIEENRITQVKDLEKDGYKAIQITTGFKKANSINKPQAGHFAKAGVEAGRNLWEFRNDTDQEFIVGQKITLEIFFGIKKVDIVGISKGKGFAGTVKRWNFRTQDKTHGNSLSHRVPGSIGQNQTPGKVFKGKKMAGQLGNERVTIQSLEIVRVDLNRNLLIVKGAVPGTSGRDLIVKPAVRK</sequence>
<dbReference type="Gene3D" id="2.40.30.10">
    <property type="entry name" value="Translation factors"/>
    <property type="match status" value="1"/>
</dbReference>
<evidence type="ECO:0000256" key="1">
    <source>
        <dbReference type="ARBA" id="ARBA00006540"/>
    </source>
</evidence>
<dbReference type="InterPro" id="IPR019927">
    <property type="entry name" value="Ribosomal_uL3_bac/org-type"/>
</dbReference>
<evidence type="ECO:0000256" key="2">
    <source>
        <dbReference type="ARBA" id="ARBA00022481"/>
    </source>
</evidence>
<proteinExistence type="inferred from homology"/>
<keyword evidence="3 8" id="KW-0699">rRNA-binding</keyword>
<dbReference type="HAMAP" id="MF_01325_B">
    <property type="entry name" value="Ribosomal_uL3_B"/>
    <property type="match status" value="1"/>
</dbReference>
<comment type="similarity">
    <text evidence="1 8 9">Belongs to the universal ribosomal protein uL3 family.</text>
</comment>
<reference evidence="11 12" key="1">
    <citation type="submission" date="2012-10" db="EMBL/GenBank/DDBJ databases">
        <title>Genome sequence of the symbiont of the pentatomidae stink bug Halyomorpha halys.</title>
        <authorList>
            <person name="Kobayashi H."/>
            <person name="Fujii-Muramatsu R."/>
            <person name="Takeishi K."/>
            <person name="Noda H."/>
        </authorList>
    </citation>
    <scope>NUCLEOTIDE SEQUENCE [LARGE SCALE GENOMIC DNA]</scope>
</reference>
<dbReference type="PANTHER" id="PTHR11229:SF16">
    <property type="entry name" value="LARGE RIBOSOMAL SUBUNIT PROTEIN UL3C"/>
    <property type="match status" value="1"/>
</dbReference>
<dbReference type="InterPro" id="IPR000597">
    <property type="entry name" value="Ribosomal_uL3"/>
</dbReference>
<protein>
    <recommendedName>
        <fullName evidence="7 8">Large ribosomal subunit protein uL3</fullName>
    </recommendedName>
</protein>
<dbReference type="GO" id="GO:0022625">
    <property type="term" value="C:cytosolic large ribosomal subunit"/>
    <property type="evidence" value="ECO:0007669"/>
    <property type="project" value="TreeGrafter"/>
</dbReference>
<evidence type="ECO:0000256" key="9">
    <source>
        <dbReference type="RuleBase" id="RU003905"/>
    </source>
</evidence>
<feature type="modified residue" description="N5-methylglutamine" evidence="8">
    <location>
        <position position="150"/>
    </location>
</feature>
<dbReference type="Pfam" id="PF00297">
    <property type="entry name" value="Ribosomal_L3"/>
    <property type="match status" value="1"/>
</dbReference>
<dbReference type="GO" id="GO:0003735">
    <property type="term" value="F:structural constituent of ribosome"/>
    <property type="evidence" value="ECO:0007669"/>
    <property type="project" value="UniProtKB-UniRule"/>
</dbReference>
<dbReference type="NCBIfam" id="TIGR03625">
    <property type="entry name" value="L3_bact"/>
    <property type="match status" value="1"/>
</dbReference>
<dbReference type="FunFam" id="3.30.160.810:FF:000001">
    <property type="entry name" value="50S ribosomal protein L3"/>
    <property type="match status" value="1"/>
</dbReference>
<dbReference type="PANTHER" id="PTHR11229">
    <property type="entry name" value="50S RIBOSOMAL PROTEIN L3"/>
    <property type="match status" value="1"/>
</dbReference>
<dbReference type="InterPro" id="IPR019926">
    <property type="entry name" value="Ribosomal_uL3_CS"/>
</dbReference>
<keyword evidence="4 8" id="KW-0694">RNA-binding</keyword>
<evidence type="ECO:0000256" key="4">
    <source>
        <dbReference type="ARBA" id="ARBA00022884"/>
    </source>
</evidence>
<dbReference type="eggNOG" id="COG0087">
    <property type="taxonomic scope" value="Bacteria"/>
</dbReference>
<evidence type="ECO:0000256" key="6">
    <source>
        <dbReference type="ARBA" id="ARBA00023274"/>
    </source>
</evidence>
<accession>U3U5S3</accession>
<keyword evidence="5 8" id="KW-0689">Ribosomal protein</keyword>
<comment type="subunit">
    <text evidence="8 10">Part of the 50S ribosomal subunit. Forms a cluster with proteins L14 and L19.</text>
</comment>
<dbReference type="InterPro" id="IPR009000">
    <property type="entry name" value="Transl_B-barrel_sf"/>
</dbReference>
<evidence type="ECO:0000256" key="8">
    <source>
        <dbReference type="HAMAP-Rule" id="MF_01325"/>
    </source>
</evidence>
<dbReference type="Proteomes" id="UP000016900">
    <property type="component" value="Chromosome"/>
</dbReference>
<dbReference type="KEGG" id="hhs:HHS_02300"/>
<keyword evidence="6 8" id="KW-0687">Ribonucleoprotein</keyword>
<dbReference type="PROSITE" id="PS00474">
    <property type="entry name" value="RIBOSOMAL_L3"/>
    <property type="match status" value="1"/>
</dbReference>
<dbReference type="SUPFAM" id="SSF50447">
    <property type="entry name" value="Translation proteins"/>
    <property type="match status" value="1"/>
</dbReference>
<comment type="PTM">
    <text evidence="8">Methylated by PrmB.</text>
</comment>
<keyword evidence="2 8" id="KW-0488">Methylation</keyword>
<dbReference type="KEGG" id="pck:BMSBPS_0696"/>
<gene>
    <name evidence="8" type="primary">rplC</name>
    <name evidence="11" type="ORF">HHS_02300</name>
</gene>
<dbReference type="PATRIC" id="fig|1235990.3.peg.230"/>
<evidence type="ECO:0000256" key="7">
    <source>
        <dbReference type="ARBA" id="ARBA00035243"/>
    </source>
</evidence>
<keyword evidence="12" id="KW-1185">Reference proteome</keyword>
<dbReference type="AlphaFoldDB" id="U3U5S3"/>
<evidence type="ECO:0000256" key="3">
    <source>
        <dbReference type="ARBA" id="ARBA00022730"/>
    </source>
</evidence>
<dbReference type="Gene3D" id="3.30.160.810">
    <property type="match status" value="1"/>
</dbReference>
<comment type="function">
    <text evidence="8 10">One of the primary rRNA binding proteins, it binds directly near the 3'-end of the 23S rRNA, where it nucleates assembly of the 50S subunit.</text>
</comment>
<dbReference type="FunFam" id="2.40.30.10:FF:000004">
    <property type="entry name" value="50S ribosomal protein L3"/>
    <property type="match status" value="1"/>
</dbReference>
<organism evidence="11 12">
    <name type="scientific">Candidatus Pantoea carbekii</name>
    <dbReference type="NCBI Taxonomy" id="1235990"/>
    <lineage>
        <taxon>Bacteria</taxon>
        <taxon>Pseudomonadati</taxon>
        <taxon>Pseudomonadota</taxon>
        <taxon>Gammaproteobacteria</taxon>
        <taxon>Enterobacterales</taxon>
        <taxon>Erwiniaceae</taxon>
        <taxon>Pantoea</taxon>
    </lineage>
</organism>
<evidence type="ECO:0000313" key="12">
    <source>
        <dbReference type="Proteomes" id="UP000016900"/>
    </source>
</evidence>
<dbReference type="OrthoDB" id="9806135at2"/>
<name>U3U5S3_9GAMM</name>
<dbReference type="STRING" id="1235990.BMSBPS_0696"/>